<gene>
    <name evidence="1" type="ORF">DQ384_36930</name>
</gene>
<keyword evidence="2" id="KW-1185">Reference proteome</keyword>
<evidence type="ECO:0000313" key="1">
    <source>
        <dbReference type="EMBL" id="RCG20984.1"/>
    </source>
</evidence>
<dbReference type="SUPFAM" id="SSF53335">
    <property type="entry name" value="S-adenosyl-L-methionine-dependent methyltransferases"/>
    <property type="match status" value="1"/>
</dbReference>
<reference evidence="1 2" key="1">
    <citation type="submission" date="2018-06" db="EMBL/GenBank/DDBJ databases">
        <title>Sphaerisporangium craniellae sp. nov., isolated from a marine sponge in the South China Sea.</title>
        <authorList>
            <person name="Li L."/>
        </authorList>
    </citation>
    <scope>NUCLEOTIDE SEQUENCE [LARGE SCALE GENOMIC DNA]</scope>
    <source>
        <strain evidence="1 2">CCTCC AA 208026</strain>
    </source>
</reference>
<dbReference type="GO" id="GO:0032259">
    <property type="term" value="P:methylation"/>
    <property type="evidence" value="ECO:0007669"/>
    <property type="project" value="UniProtKB-KW"/>
</dbReference>
<dbReference type="Gene3D" id="3.40.50.150">
    <property type="entry name" value="Vaccinia Virus protein VP39"/>
    <property type="match status" value="1"/>
</dbReference>
<sequence>MTDETPRGPAGLDTGRPNLARMTDYLLGGKDNFAVDREAAEQILSVAPEVRTMTRETQAFHVRALRYLVEHGVTQFVNIGMGLPSQFNTHQIAEALTREPRTVYVSRDPVVLSHSRALLATDDSRTGVVEGDLLHPAELVADPVLRRVIDVERPVAIVTLGMLQFTPDSDDPFKRVAELRDWMPVGSHLVVAHAVLDSRPKEARPVVDVYQRVLNRTEDASRTREQVLGFFEGLTMVEPGLVYLRQWRPDNPLAVHRPEAIWMVGGIGRKDEA</sequence>
<dbReference type="InterPro" id="IPR006764">
    <property type="entry name" value="SAM_dep_MeTrfase_SAV2177_type"/>
</dbReference>
<dbReference type="Proteomes" id="UP000253094">
    <property type="component" value="Unassembled WGS sequence"/>
</dbReference>
<dbReference type="InterPro" id="IPR029063">
    <property type="entry name" value="SAM-dependent_MTases_sf"/>
</dbReference>
<dbReference type="OrthoDB" id="3216820at2"/>
<dbReference type="GO" id="GO:0008168">
    <property type="term" value="F:methyltransferase activity"/>
    <property type="evidence" value="ECO:0007669"/>
    <property type="project" value="UniProtKB-KW"/>
</dbReference>
<name>A0A367ESC4_9ACTN</name>
<evidence type="ECO:0000313" key="2">
    <source>
        <dbReference type="Proteomes" id="UP000253094"/>
    </source>
</evidence>
<organism evidence="1 2">
    <name type="scientific">Sphaerisporangium album</name>
    <dbReference type="NCBI Taxonomy" id="509200"/>
    <lineage>
        <taxon>Bacteria</taxon>
        <taxon>Bacillati</taxon>
        <taxon>Actinomycetota</taxon>
        <taxon>Actinomycetes</taxon>
        <taxon>Streptosporangiales</taxon>
        <taxon>Streptosporangiaceae</taxon>
        <taxon>Sphaerisporangium</taxon>
    </lineage>
</organism>
<keyword evidence="1" id="KW-0808">Transferase</keyword>
<dbReference type="AlphaFoldDB" id="A0A367ESC4"/>
<accession>A0A367ESC4</accession>
<dbReference type="PIRSF" id="PIRSF017393">
    <property type="entry name" value="MTase_SAV2177"/>
    <property type="match status" value="1"/>
</dbReference>
<dbReference type="RefSeq" id="WP_114033532.1">
    <property type="nucleotide sequence ID" value="NZ_QOIL01000031.1"/>
</dbReference>
<keyword evidence="1" id="KW-0489">Methyltransferase</keyword>
<protein>
    <submittedName>
        <fullName evidence="1">SAM-dependent methyltransferase</fullName>
    </submittedName>
</protein>
<dbReference type="EMBL" id="QOIL01000031">
    <property type="protein sequence ID" value="RCG20984.1"/>
    <property type="molecule type" value="Genomic_DNA"/>
</dbReference>
<comment type="caution">
    <text evidence="1">The sequence shown here is derived from an EMBL/GenBank/DDBJ whole genome shotgun (WGS) entry which is preliminary data.</text>
</comment>
<dbReference type="Pfam" id="PF04672">
    <property type="entry name" value="Methyltransf_19"/>
    <property type="match status" value="1"/>
</dbReference>
<proteinExistence type="predicted"/>